<dbReference type="EMBL" id="PQIB02000005">
    <property type="protein sequence ID" value="RLN17916.1"/>
    <property type="molecule type" value="Genomic_DNA"/>
</dbReference>
<reference evidence="2" key="1">
    <citation type="journal article" date="2019" name="Nat. Commun.">
        <title>The genome of broomcorn millet.</title>
        <authorList>
            <person name="Zou C."/>
            <person name="Miki D."/>
            <person name="Li D."/>
            <person name="Tang Q."/>
            <person name="Xiao L."/>
            <person name="Rajput S."/>
            <person name="Deng P."/>
            <person name="Jia W."/>
            <person name="Huang R."/>
            <person name="Zhang M."/>
            <person name="Sun Y."/>
            <person name="Hu J."/>
            <person name="Fu X."/>
            <person name="Schnable P.S."/>
            <person name="Li F."/>
            <person name="Zhang H."/>
            <person name="Feng B."/>
            <person name="Zhu X."/>
            <person name="Liu R."/>
            <person name="Schnable J.C."/>
            <person name="Zhu J.-K."/>
            <person name="Zhang H."/>
        </authorList>
    </citation>
    <scope>NUCLEOTIDE SEQUENCE [LARGE SCALE GENOMIC DNA]</scope>
</reference>
<dbReference type="GO" id="GO:0016301">
    <property type="term" value="F:kinase activity"/>
    <property type="evidence" value="ECO:0007669"/>
    <property type="project" value="UniProtKB-KW"/>
</dbReference>
<dbReference type="Proteomes" id="UP000275267">
    <property type="component" value="Unassembled WGS sequence"/>
</dbReference>
<keyword evidence="2" id="KW-1185">Reference proteome</keyword>
<name>A0A3L6SD77_PANMI</name>
<keyword evidence="1" id="KW-0808">Transferase</keyword>
<dbReference type="AlphaFoldDB" id="A0A3L6SD77"/>
<dbReference type="STRING" id="4540.A0A3L6SD77"/>
<dbReference type="OrthoDB" id="193931at2759"/>
<organism evidence="1 2">
    <name type="scientific">Panicum miliaceum</name>
    <name type="common">Proso millet</name>
    <name type="synonym">Broomcorn millet</name>
    <dbReference type="NCBI Taxonomy" id="4540"/>
    <lineage>
        <taxon>Eukaryota</taxon>
        <taxon>Viridiplantae</taxon>
        <taxon>Streptophyta</taxon>
        <taxon>Embryophyta</taxon>
        <taxon>Tracheophyta</taxon>
        <taxon>Spermatophyta</taxon>
        <taxon>Magnoliopsida</taxon>
        <taxon>Liliopsida</taxon>
        <taxon>Poales</taxon>
        <taxon>Poaceae</taxon>
        <taxon>PACMAD clade</taxon>
        <taxon>Panicoideae</taxon>
        <taxon>Panicodae</taxon>
        <taxon>Paniceae</taxon>
        <taxon>Panicinae</taxon>
        <taxon>Panicum</taxon>
        <taxon>Panicum sect. Panicum</taxon>
    </lineage>
</organism>
<proteinExistence type="predicted"/>
<sequence>MTEEYQQNMQLAGMNTPEQSLEEVMAIIQEARRPGEAMQVAGQVSCPGSMDLDDIDLDYIDDIDVENSGDFVCAM</sequence>
<accession>A0A3L6SD77</accession>
<keyword evidence="1" id="KW-0418">Kinase</keyword>
<evidence type="ECO:0000313" key="2">
    <source>
        <dbReference type="Proteomes" id="UP000275267"/>
    </source>
</evidence>
<protein>
    <submittedName>
        <fullName evidence="1">SnRK/SAPK family protein kinase</fullName>
    </submittedName>
</protein>
<gene>
    <name evidence="1" type="ORF">C2845_PM02G24370</name>
</gene>
<evidence type="ECO:0000313" key="1">
    <source>
        <dbReference type="EMBL" id="RLN17916.1"/>
    </source>
</evidence>
<comment type="caution">
    <text evidence="1">The sequence shown here is derived from an EMBL/GenBank/DDBJ whole genome shotgun (WGS) entry which is preliminary data.</text>
</comment>